<feature type="non-terminal residue" evidence="2">
    <location>
        <position position="205"/>
    </location>
</feature>
<evidence type="ECO:0000313" key="3">
    <source>
        <dbReference type="Proteomes" id="UP001597083"/>
    </source>
</evidence>
<comment type="caution">
    <text evidence="2">The sequence shown here is derived from an EMBL/GenBank/DDBJ whole genome shotgun (WGS) entry which is preliminary data.</text>
</comment>
<dbReference type="EMBL" id="JBHTIR010002960">
    <property type="protein sequence ID" value="MFD0854467.1"/>
    <property type="molecule type" value="Genomic_DNA"/>
</dbReference>
<keyword evidence="3" id="KW-1185">Reference proteome</keyword>
<organism evidence="2 3">
    <name type="scientific">Actinomadura adrarensis</name>
    <dbReference type="NCBI Taxonomy" id="1819600"/>
    <lineage>
        <taxon>Bacteria</taxon>
        <taxon>Bacillati</taxon>
        <taxon>Actinomycetota</taxon>
        <taxon>Actinomycetes</taxon>
        <taxon>Streptosporangiales</taxon>
        <taxon>Thermomonosporaceae</taxon>
        <taxon>Actinomadura</taxon>
    </lineage>
</organism>
<dbReference type="InterPro" id="IPR006311">
    <property type="entry name" value="TAT_signal"/>
</dbReference>
<name>A0ABW3CL08_9ACTN</name>
<protein>
    <submittedName>
        <fullName evidence="2">Alkaline phosphatase PhoX</fullName>
    </submittedName>
</protein>
<dbReference type="PANTHER" id="PTHR35399:SF4">
    <property type="entry name" value="MEMBRANE PROTEIN"/>
    <property type="match status" value="1"/>
</dbReference>
<feature type="region of interest" description="Disordered" evidence="1">
    <location>
        <begin position="185"/>
        <end position="205"/>
    </location>
</feature>
<accession>A0ABW3CL08</accession>
<sequence>MSVSRRGVMKGGAAGALGIALAGSLDTIFQTSASAAEAGEAYGYGPLIPDPDGVLDLPKGFSYKQLSAVNDTIEPGVLVPGAHDGMATYAGTRKDTVRLVRNHEQTSSGTKPVAPSRLVYDPAAYGGTTTLEVDRKGNLVDQYISIAGTSTNCAGGATPWGTWLTCEETEGFGAQTKSHGWVFEVDPTGRKTKPEPITGMGRFAH</sequence>
<dbReference type="InterPro" id="IPR008557">
    <property type="entry name" value="PhoX"/>
</dbReference>
<reference evidence="3" key="1">
    <citation type="journal article" date="2019" name="Int. J. Syst. Evol. Microbiol.">
        <title>The Global Catalogue of Microorganisms (GCM) 10K type strain sequencing project: providing services to taxonomists for standard genome sequencing and annotation.</title>
        <authorList>
            <consortium name="The Broad Institute Genomics Platform"/>
            <consortium name="The Broad Institute Genome Sequencing Center for Infectious Disease"/>
            <person name="Wu L."/>
            <person name="Ma J."/>
        </authorList>
    </citation>
    <scope>NUCLEOTIDE SEQUENCE [LARGE SCALE GENOMIC DNA]</scope>
    <source>
        <strain evidence="3">JCM 31696</strain>
    </source>
</reference>
<dbReference type="Pfam" id="PF05787">
    <property type="entry name" value="PhoX"/>
    <property type="match status" value="2"/>
</dbReference>
<evidence type="ECO:0000256" key="1">
    <source>
        <dbReference type="SAM" id="MobiDB-lite"/>
    </source>
</evidence>
<proteinExistence type="predicted"/>
<dbReference type="PROSITE" id="PS51318">
    <property type="entry name" value="TAT"/>
    <property type="match status" value="1"/>
</dbReference>
<dbReference type="Proteomes" id="UP001597083">
    <property type="component" value="Unassembled WGS sequence"/>
</dbReference>
<dbReference type="PANTHER" id="PTHR35399">
    <property type="entry name" value="SLR8030 PROTEIN"/>
    <property type="match status" value="1"/>
</dbReference>
<gene>
    <name evidence="2" type="ORF">ACFQ07_19685</name>
</gene>
<evidence type="ECO:0000313" key="2">
    <source>
        <dbReference type="EMBL" id="MFD0854467.1"/>
    </source>
</evidence>